<dbReference type="EMBL" id="CAEZTI010000096">
    <property type="protein sequence ID" value="CAB4564362.1"/>
    <property type="molecule type" value="Genomic_DNA"/>
</dbReference>
<dbReference type="InterPro" id="IPR003482">
    <property type="entry name" value="Whib"/>
</dbReference>
<dbReference type="PANTHER" id="PTHR38839:SF2">
    <property type="entry name" value="TRANSCRIPTIONAL REGULATOR WHIB7-RELATED"/>
    <property type="match status" value="1"/>
</dbReference>
<dbReference type="GO" id="GO:0045454">
    <property type="term" value="P:cell redox homeostasis"/>
    <property type="evidence" value="ECO:0007669"/>
    <property type="project" value="TreeGrafter"/>
</dbReference>
<feature type="domain" description="4Fe-4S Wbl-type" evidence="11">
    <location>
        <begin position="25"/>
        <end position="85"/>
    </location>
</feature>
<sequence length="116" mass="12773">MYTSINIDMGGTTLVEEPLILSSKRCADGNGTLSYLFFSDEWVDIQRAKAICSKCADQATCLSGALEREEPWGVWGGEELDMGRIVAVRRPRGRPAVKARPVTVIQEVPIPRHLVA</sequence>
<evidence type="ECO:0000256" key="3">
    <source>
        <dbReference type="ARBA" id="ARBA00022485"/>
    </source>
</evidence>
<evidence type="ECO:0000313" key="12">
    <source>
        <dbReference type="EMBL" id="CAB4564362.1"/>
    </source>
</evidence>
<dbReference type="GO" id="GO:0046872">
    <property type="term" value="F:metal ion binding"/>
    <property type="evidence" value="ECO:0007669"/>
    <property type="project" value="UniProtKB-KW"/>
</dbReference>
<dbReference type="Pfam" id="PF02467">
    <property type="entry name" value="Whib"/>
    <property type="match status" value="1"/>
</dbReference>
<keyword evidence="10" id="KW-0804">Transcription</keyword>
<evidence type="ECO:0000256" key="1">
    <source>
        <dbReference type="ARBA" id="ARBA00001966"/>
    </source>
</evidence>
<reference evidence="12" key="1">
    <citation type="submission" date="2020-05" db="EMBL/GenBank/DDBJ databases">
        <authorList>
            <person name="Chiriac C."/>
            <person name="Salcher M."/>
            <person name="Ghai R."/>
            <person name="Kavagutti S V."/>
        </authorList>
    </citation>
    <scope>NUCLEOTIDE SEQUENCE</scope>
</reference>
<keyword evidence="3" id="KW-0004">4Fe-4S</keyword>
<evidence type="ECO:0000256" key="4">
    <source>
        <dbReference type="ARBA" id="ARBA00022723"/>
    </source>
</evidence>
<evidence type="ECO:0000256" key="2">
    <source>
        <dbReference type="ARBA" id="ARBA00006597"/>
    </source>
</evidence>
<dbReference type="InterPro" id="IPR034768">
    <property type="entry name" value="4FE4S_WBL"/>
</dbReference>
<evidence type="ECO:0000256" key="8">
    <source>
        <dbReference type="ARBA" id="ARBA00023125"/>
    </source>
</evidence>
<evidence type="ECO:0000256" key="7">
    <source>
        <dbReference type="ARBA" id="ARBA00023015"/>
    </source>
</evidence>
<dbReference type="GO" id="GO:0051539">
    <property type="term" value="F:4 iron, 4 sulfur cluster binding"/>
    <property type="evidence" value="ECO:0007669"/>
    <property type="project" value="UniProtKB-KW"/>
</dbReference>
<organism evidence="12">
    <name type="scientific">freshwater metagenome</name>
    <dbReference type="NCBI Taxonomy" id="449393"/>
    <lineage>
        <taxon>unclassified sequences</taxon>
        <taxon>metagenomes</taxon>
        <taxon>ecological metagenomes</taxon>
    </lineage>
</organism>
<keyword evidence="4" id="KW-0479">Metal-binding</keyword>
<comment type="similarity">
    <text evidence="2">Belongs to the WhiB family.</text>
</comment>
<evidence type="ECO:0000256" key="10">
    <source>
        <dbReference type="ARBA" id="ARBA00023163"/>
    </source>
</evidence>
<gene>
    <name evidence="12" type="ORF">UFOPK1619_00575</name>
</gene>
<protein>
    <submittedName>
        <fullName evidence="12">Unannotated protein</fullName>
    </submittedName>
</protein>
<accession>A0A6J6DJH4</accession>
<proteinExistence type="inferred from homology"/>
<evidence type="ECO:0000256" key="6">
    <source>
        <dbReference type="ARBA" id="ARBA00023014"/>
    </source>
</evidence>
<comment type="cofactor">
    <cofactor evidence="1">
        <name>[4Fe-4S] cluster</name>
        <dbReference type="ChEBI" id="CHEBI:49883"/>
    </cofactor>
</comment>
<evidence type="ECO:0000256" key="5">
    <source>
        <dbReference type="ARBA" id="ARBA00023004"/>
    </source>
</evidence>
<keyword evidence="9" id="KW-1015">Disulfide bond</keyword>
<name>A0A6J6DJH4_9ZZZZ</name>
<dbReference type="PANTHER" id="PTHR38839">
    <property type="entry name" value="TRANSCRIPTIONAL REGULATOR WHID-RELATED"/>
    <property type="match status" value="1"/>
</dbReference>
<evidence type="ECO:0000259" key="11">
    <source>
        <dbReference type="PROSITE" id="PS51674"/>
    </source>
</evidence>
<dbReference type="AlphaFoldDB" id="A0A6J6DJH4"/>
<dbReference type="PROSITE" id="PS51674">
    <property type="entry name" value="4FE4S_WBL"/>
    <property type="match status" value="1"/>
</dbReference>
<dbReference type="GO" id="GO:0045892">
    <property type="term" value="P:negative regulation of DNA-templated transcription"/>
    <property type="evidence" value="ECO:0007669"/>
    <property type="project" value="TreeGrafter"/>
</dbReference>
<dbReference type="GO" id="GO:0003677">
    <property type="term" value="F:DNA binding"/>
    <property type="evidence" value="ECO:0007669"/>
    <property type="project" value="UniProtKB-KW"/>
</dbReference>
<keyword evidence="8" id="KW-0238">DNA-binding</keyword>
<dbReference type="GO" id="GO:0047134">
    <property type="term" value="F:protein-disulfide reductase [NAD(P)H] activity"/>
    <property type="evidence" value="ECO:0007669"/>
    <property type="project" value="TreeGrafter"/>
</dbReference>
<keyword evidence="7" id="KW-0805">Transcription regulation</keyword>
<evidence type="ECO:0000256" key="9">
    <source>
        <dbReference type="ARBA" id="ARBA00023157"/>
    </source>
</evidence>
<keyword evidence="6" id="KW-0411">Iron-sulfur</keyword>
<keyword evidence="5" id="KW-0408">Iron</keyword>